<accession>A0A4R6SUF1</accession>
<name>A0A4R6SUF1_9SPHI</name>
<organism evidence="1 2">
    <name type="scientific">Pedobacter metabolipauper</name>
    <dbReference type="NCBI Taxonomy" id="425513"/>
    <lineage>
        <taxon>Bacteria</taxon>
        <taxon>Pseudomonadati</taxon>
        <taxon>Bacteroidota</taxon>
        <taxon>Sphingobacteriia</taxon>
        <taxon>Sphingobacteriales</taxon>
        <taxon>Sphingobacteriaceae</taxon>
        <taxon>Pedobacter</taxon>
    </lineage>
</organism>
<keyword evidence="1" id="KW-0489">Methyltransferase</keyword>
<dbReference type="EMBL" id="SNYC01000004">
    <property type="protein sequence ID" value="TDQ09408.1"/>
    <property type="molecule type" value="Genomic_DNA"/>
</dbReference>
<dbReference type="Gene3D" id="3.40.50.150">
    <property type="entry name" value="Vaccinia Virus protein VP39"/>
    <property type="match status" value="1"/>
</dbReference>
<reference evidence="1 2" key="1">
    <citation type="submission" date="2019-03" db="EMBL/GenBank/DDBJ databases">
        <title>Genomic Encyclopedia of Archaeal and Bacterial Type Strains, Phase II (KMG-II): from individual species to whole genera.</title>
        <authorList>
            <person name="Goeker M."/>
        </authorList>
    </citation>
    <scope>NUCLEOTIDE SEQUENCE [LARGE SCALE GENOMIC DNA]</scope>
    <source>
        <strain evidence="1 2">DSM 19035</strain>
    </source>
</reference>
<dbReference type="GO" id="GO:0008168">
    <property type="term" value="F:methyltransferase activity"/>
    <property type="evidence" value="ECO:0007669"/>
    <property type="project" value="UniProtKB-KW"/>
</dbReference>
<dbReference type="PANTHER" id="PTHR43861">
    <property type="entry name" value="TRANS-ACONITATE 2-METHYLTRANSFERASE-RELATED"/>
    <property type="match status" value="1"/>
</dbReference>
<keyword evidence="2" id="KW-1185">Reference proteome</keyword>
<protein>
    <submittedName>
        <fullName evidence="1">Methyltransferase family protein</fullName>
    </submittedName>
</protein>
<dbReference type="Pfam" id="PF13489">
    <property type="entry name" value="Methyltransf_23"/>
    <property type="match status" value="1"/>
</dbReference>
<dbReference type="PANTHER" id="PTHR43861:SF1">
    <property type="entry name" value="TRANS-ACONITATE 2-METHYLTRANSFERASE"/>
    <property type="match status" value="1"/>
</dbReference>
<sequence>MDVFGEALKDQFTKPPAETLWVHNSYDDPEEMPVDIYFRDEDEMPELELKAMELCKGRVLDVGAGVGSHALVLQGRGFDITGMDISASAVNIMKQRGLKQAVEGDILTYKGQTYDTLLFMMNGIGLTGTIAGLKSFLKHVKKLINPGGQLIFDSSDLSYLYEEIALPAKGYFGEVSFRYEYKSVKGNWFKWIYVDQRTLLKIAAEAGWDAEIVFEDGHDQYLAKLVFPNSAYNNQLNY</sequence>
<dbReference type="Proteomes" id="UP000295620">
    <property type="component" value="Unassembled WGS sequence"/>
</dbReference>
<evidence type="ECO:0000313" key="2">
    <source>
        <dbReference type="Proteomes" id="UP000295620"/>
    </source>
</evidence>
<dbReference type="AlphaFoldDB" id="A0A4R6SUF1"/>
<dbReference type="RefSeq" id="WP_133575493.1">
    <property type="nucleotide sequence ID" value="NZ_SNYC01000004.1"/>
</dbReference>
<dbReference type="CDD" id="cd02440">
    <property type="entry name" value="AdoMet_MTases"/>
    <property type="match status" value="1"/>
</dbReference>
<dbReference type="GO" id="GO:0032259">
    <property type="term" value="P:methylation"/>
    <property type="evidence" value="ECO:0007669"/>
    <property type="project" value="UniProtKB-KW"/>
</dbReference>
<comment type="caution">
    <text evidence="1">The sequence shown here is derived from an EMBL/GenBank/DDBJ whole genome shotgun (WGS) entry which is preliminary data.</text>
</comment>
<proteinExistence type="predicted"/>
<dbReference type="SUPFAM" id="SSF53335">
    <property type="entry name" value="S-adenosyl-L-methionine-dependent methyltransferases"/>
    <property type="match status" value="1"/>
</dbReference>
<gene>
    <name evidence="1" type="ORF">ATK78_1562</name>
</gene>
<dbReference type="InterPro" id="IPR029063">
    <property type="entry name" value="SAM-dependent_MTases_sf"/>
</dbReference>
<keyword evidence="1" id="KW-0808">Transferase</keyword>
<evidence type="ECO:0000313" key="1">
    <source>
        <dbReference type="EMBL" id="TDQ09408.1"/>
    </source>
</evidence>
<dbReference type="OrthoDB" id="1143568at2"/>